<sequence>MKKIIFTNENEIKDELNKEKEEEEKVNEKDNQTNNDELLEECSTSFSIENNFLINENIKKENNNKIWKIKENINNCSNQNNLIEKENKNLKKNYWKINNNNNNGVINQQKYFNNNDWILYESLINNNNNQLTKNLSLEFIINQITNIIQKWKLIGQLLISENSNDLEIIYKEQYFGNYICNIEKRICEDNSFYCLLCKDYRTRSIRKIFGRVSTINIDFLGQQFDLILIVLPQQIFNELNNELNKIK</sequence>
<feature type="coiled-coil region" evidence="1">
    <location>
        <begin position="73"/>
        <end position="100"/>
    </location>
</feature>
<keyword evidence="4" id="KW-1185">Reference proteome</keyword>
<feature type="region of interest" description="Disordered" evidence="2">
    <location>
        <begin position="15"/>
        <end position="36"/>
    </location>
</feature>
<reference evidence="3" key="1">
    <citation type="journal article" date="2020" name="Ecol. Evol.">
        <title>Genome structure and content of the rice root-knot nematode (Meloidogyne graminicola).</title>
        <authorList>
            <person name="Phan N.T."/>
            <person name="Danchin E.G.J."/>
            <person name="Klopp C."/>
            <person name="Perfus-Barbeoch L."/>
            <person name="Kozlowski D.K."/>
            <person name="Koutsovoulos G.D."/>
            <person name="Lopez-Roques C."/>
            <person name="Bouchez O."/>
            <person name="Zahm M."/>
            <person name="Besnard G."/>
            <person name="Bellafiore S."/>
        </authorList>
    </citation>
    <scope>NUCLEOTIDE SEQUENCE</scope>
    <source>
        <strain evidence="3">VN-18</strain>
    </source>
</reference>
<keyword evidence="1" id="KW-0175">Coiled coil</keyword>
<dbReference type="Proteomes" id="UP000605970">
    <property type="component" value="Unassembled WGS sequence"/>
</dbReference>
<dbReference type="OrthoDB" id="5907900at2759"/>
<dbReference type="AlphaFoldDB" id="A0A8T0A3X6"/>
<comment type="caution">
    <text evidence="3">The sequence shown here is derived from an EMBL/GenBank/DDBJ whole genome shotgun (WGS) entry which is preliminary data.</text>
</comment>
<accession>A0A8T0A3X6</accession>
<protein>
    <submittedName>
        <fullName evidence="3">PAP_central domain-containing protein</fullName>
    </submittedName>
</protein>
<evidence type="ECO:0000256" key="1">
    <source>
        <dbReference type="SAM" id="Coils"/>
    </source>
</evidence>
<evidence type="ECO:0000313" key="4">
    <source>
        <dbReference type="Proteomes" id="UP000605970"/>
    </source>
</evidence>
<dbReference type="EMBL" id="JABEBT010000002">
    <property type="protein sequence ID" value="KAF7640075.1"/>
    <property type="molecule type" value="Genomic_DNA"/>
</dbReference>
<evidence type="ECO:0000256" key="2">
    <source>
        <dbReference type="SAM" id="MobiDB-lite"/>
    </source>
</evidence>
<organism evidence="3 4">
    <name type="scientific">Meloidogyne graminicola</name>
    <dbReference type="NCBI Taxonomy" id="189291"/>
    <lineage>
        <taxon>Eukaryota</taxon>
        <taxon>Metazoa</taxon>
        <taxon>Ecdysozoa</taxon>
        <taxon>Nematoda</taxon>
        <taxon>Chromadorea</taxon>
        <taxon>Rhabditida</taxon>
        <taxon>Tylenchina</taxon>
        <taxon>Tylenchomorpha</taxon>
        <taxon>Tylenchoidea</taxon>
        <taxon>Meloidogynidae</taxon>
        <taxon>Meloidogyninae</taxon>
        <taxon>Meloidogyne</taxon>
    </lineage>
</organism>
<gene>
    <name evidence="3" type="ORF">Mgra_00000518</name>
</gene>
<name>A0A8T0A3X6_9BILA</name>
<proteinExistence type="predicted"/>
<evidence type="ECO:0000313" key="3">
    <source>
        <dbReference type="EMBL" id="KAF7640075.1"/>
    </source>
</evidence>